<dbReference type="OrthoDB" id="9811471at2"/>
<accession>A0A4R4EKB3</accession>
<dbReference type="RefSeq" id="WP_132416538.1">
    <property type="nucleotide sequence ID" value="NZ_SKFG01000002.1"/>
</dbReference>
<name>A0A4R4EKB3_9BACL</name>
<sequence>MTIPIEQWMIEVDIASLQRAMERGELTSEQLVQAYIDRINRINPIINAVLEINPEALEMARKLDKERSVSGVRSPLHGIPILLKDNIDTADQMHTSAGSIALANSYAAKDSFVASQLRNAGAVLLGKTNMTEWANFMTMGMPSGYSSRGGQVLNPYGLGTIDVGGSSSGSGASIAANLAAAAIGTETSGSIVNPAIQNSLVGLKPTVGLVSRTGIIPISSSQDSAGPMTRTVADTALLLGLLVGIDENDEATLASEGKLHRDYTQFLDSSFISQARIGIPRFYYDLIDEEGLVLIEAAIDVLRQKGATIIDPISIPHESDELGGEVMRYEFKVGLNAYLSQLPSDAQIHSLQDLIAFNKDNEQSALRYGQTTLEWSEETSGSLTDPAYLQAKQRDIQFTQSEGLDYVLDHYELDALFLPSDEGTDLAARAGYPVLTVPVGYTSKGPMGVTFTGRAYSEPTLIKLAYALEQATLHRVPPEL</sequence>
<dbReference type="GO" id="GO:0004040">
    <property type="term" value="F:amidase activity"/>
    <property type="evidence" value="ECO:0007669"/>
    <property type="project" value="UniProtKB-EC"/>
</dbReference>
<dbReference type="AlphaFoldDB" id="A0A4R4EKB3"/>
<keyword evidence="2" id="KW-0378">Hydrolase</keyword>
<evidence type="ECO:0000313" key="2">
    <source>
        <dbReference type="EMBL" id="TCZ79893.1"/>
    </source>
</evidence>
<keyword evidence="3" id="KW-1185">Reference proteome</keyword>
<feature type="domain" description="Amidase" evidence="1">
    <location>
        <begin position="31"/>
        <end position="419"/>
    </location>
</feature>
<dbReference type="PANTHER" id="PTHR42678:SF34">
    <property type="entry name" value="OS04G0183300 PROTEIN"/>
    <property type="match status" value="1"/>
</dbReference>
<protein>
    <submittedName>
        <fullName evidence="2">Amidase</fullName>
        <ecNumber evidence="2">3.5.1.4</ecNumber>
    </submittedName>
</protein>
<dbReference type="Proteomes" id="UP000295418">
    <property type="component" value="Unassembled WGS sequence"/>
</dbReference>
<evidence type="ECO:0000259" key="1">
    <source>
        <dbReference type="Pfam" id="PF01425"/>
    </source>
</evidence>
<proteinExistence type="predicted"/>
<dbReference type="SUPFAM" id="SSF75304">
    <property type="entry name" value="Amidase signature (AS) enzymes"/>
    <property type="match status" value="1"/>
</dbReference>
<dbReference type="Gene3D" id="3.90.1300.10">
    <property type="entry name" value="Amidase signature (AS) domain"/>
    <property type="match status" value="1"/>
</dbReference>
<dbReference type="InterPro" id="IPR036928">
    <property type="entry name" value="AS_sf"/>
</dbReference>
<dbReference type="InterPro" id="IPR023631">
    <property type="entry name" value="Amidase_dom"/>
</dbReference>
<evidence type="ECO:0000313" key="3">
    <source>
        <dbReference type="Proteomes" id="UP000295418"/>
    </source>
</evidence>
<dbReference type="PANTHER" id="PTHR42678">
    <property type="entry name" value="AMIDASE"/>
    <property type="match status" value="1"/>
</dbReference>
<organism evidence="2 3">
    <name type="scientific">Paenibacillus albiflavus</name>
    <dbReference type="NCBI Taxonomy" id="2545760"/>
    <lineage>
        <taxon>Bacteria</taxon>
        <taxon>Bacillati</taxon>
        <taxon>Bacillota</taxon>
        <taxon>Bacilli</taxon>
        <taxon>Bacillales</taxon>
        <taxon>Paenibacillaceae</taxon>
        <taxon>Paenibacillus</taxon>
    </lineage>
</organism>
<dbReference type="EMBL" id="SKFG01000002">
    <property type="protein sequence ID" value="TCZ79893.1"/>
    <property type="molecule type" value="Genomic_DNA"/>
</dbReference>
<dbReference type="Pfam" id="PF01425">
    <property type="entry name" value="Amidase"/>
    <property type="match status" value="1"/>
</dbReference>
<dbReference type="NCBIfam" id="NF005300">
    <property type="entry name" value="PRK06828.1"/>
    <property type="match status" value="1"/>
</dbReference>
<reference evidence="2 3" key="1">
    <citation type="submission" date="2019-03" db="EMBL/GenBank/DDBJ databases">
        <authorList>
            <person name="Kim M.K.M."/>
        </authorList>
    </citation>
    <scope>NUCLEOTIDE SEQUENCE [LARGE SCALE GENOMIC DNA]</scope>
    <source>
        <strain evidence="2 3">18JY21-1</strain>
    </source>
</reference>
<dbReference type="EC" id="3.5.1.4" evidence="2"/>
<comment type="caution">
    <text evidence="2">The sequence shown here is derived from an EMBL/GenBank/DDBJ whole genome shotgun (WGS) entry which is preliminary data.</text>
</comment>
<gene>
    <name evidence="2" type="ORF">E0485_03210</name>
</gene>